<dbReference type="OrthoDB" id="1743930at2759"/>
<organism evidence="1 2">
    <name type="scientific">Trifolium subterraneum</name>
    <name type="common">Subterranean clover</name>
    <dbReference type="NCBI Taxonomy" id="3900"/>
    <lineage>
        <taxon>Eukaryota</taxon>
        <taxon>Viridiplantae</taxon>
        <taxon>Streptophyta</taxon>
        <taxon>Embryophyta</taxon>
        <taxon>Tracheophyta</taxon>
        <taxon>Spermatophyta</taxon>
        <taxon>Magnoliopsida</taxon>
        <taxon>eudicotyledons</taxon>
        <taxon>Gunneridae</taxon>
        <taxon>Pentapetalae</taxon>
        <taxon>rosids</taxon>
        <taxon>fabids</taxon>
        <taxon>Fabales</taxon>
        <taxon>Fabaceae</taxon>
        <taxon>Papilionoideae</taxon>
        <taxon>50 kb inversion clade</taxon>
        <taxon>NPAAA clade</taxon>
        <taxon>Hologalegina</taxon>
        <taxon>IRL clade</taxon>
        <taxon>Trifolieae</taxon>
        <taxon>Trifolium</taxon>
    </lineage>
</organism>
<dbReference type="InterPro" id="IPR012340">
    <property type="entry name" value="NA-bd_OB-fold"/>
</dbReference>
<reference evidence="2" key="1">
    <citation type="journal article" date="2017" name="Front. Plant Sci.">
        <title>Climate Clever Clovers: New Paradigm to Reduce the Environmental Footprint of Ruminants by Breeding Low Methanogenic Forages Utilizing Haplotype Variation.</title>
        <authorList>
            <person name="Kaur P."/>
            <person name="Appels R."/>
            <person name="Bayer P.E."/>
            <person name="Keeble-Gagnere G."/>
            <person name="Wang J."/>
            <person name="Hirakawa H."/>
            <person name="Shirasawa K."/>
            <person name="Vercoe P."/>
            <person name="Stefanova K."/>
            <person name="Durmic Z."/>
            <person name="Nichols P."/>
            <person name="Revell C."/>
            <person name="Isobe S.N."/>
            <person name="Edwards D."/>
            <person name="Erskine W."/>
        </authorList>
    </citation>
    <scope>NUCLEOTIDE SEQUENCE [LARGE SCALE GENOMIC DNA]</scope>
    <source>
        <strain evidence="2">cv. Daliak</strain>
    </source>
</reference>
<gene>
    <name evidence="1" type="ORF">TSUD_193820</name>
</gene>
<sequence length="187" mass="21062">MESSFDLVLEVQPGREAWRIKVRVLRIWEVPSFLNPTQANSVEMVLIDEKIKIKLYVMFCRCPGISGSASVFLPCESEADPPVVLDVWCFCFSLIPIYSFCSTRSKYAFAGSLQKHDRDGIHLIHSWIINSVSDSIAQTLVFHENAIDAWEVDLRNQLVNLLQQANLIPSAGPSVNHLRTTPPTECS</sequence>
<protein>
    <submittedName>
        <fullName evidence="1">Uncharacterized protein</fullName>
    </submittedName>
</protein>
<dbReference type="Proteomes" id="UP000242715">
    <property type="component" value="Unassembled WGS sequence"/>
</dbReference>
<dbReference type="AlphaFoldDB" id="A0A2Z6MS45"/>
<dbReference type="EMBL" id="DF973192">
    <property type="protein sequence ID" value="GAU19045.1"/>
    <property type="molecule type" value="Genomic_DNA"/>
</dbReference>
<name>A0A2Z6MS45_TRISU</name>
<accession>A0A2Z6MS45</accession>
<evidence type="ECO:0000313" key="1">
    <source>
        <dbReference type="EMBL" id="GAU19045.1"/>
    </source>
</evidence>
<dbReference type="Gene3D" id="2.40.50.140">
    <property type="entry name" value="Nucleic acid-binding proteins"/>
    <property type="match status" value="1"/>
</dbReference>
<keyword evidence="2" id="KW-1185">Reference proteome</keyword>
<proteinExistence type="predicted"/>
<evidence type="ECO:0000313" key="2">
    <source>
        <dbReference type="Proteomes" id="UP000242715"/>
    </source>
</evidence>